<dbReference type="InterPro" id="IPR004843">
    <property type="entry name" value="Calcineurin-like_PHP"/>
</dbReference>
<dbReference type="CDD" id="cd00144">
    <property type="entry name" value="MPP_PPP_family"/>
    <property type="match status" value="1"/>
</dbReference>
<dbReference type="Pfam" id="PF00149">
    <property type="entry name" value="Metallophos"/>
    <property type="match status" value="1"/>
</dbReference>
<organism evidence="2 3">
    <name type="scientific">Candidatus Nealsonbacteria bacterium CG_4_10_14_0_8_um_filter_35_10</name>
    <dbReference type="NCBI Taxonomy" id="1974683"/>
    <lineage>
        <taxon>Bacteria</taxon>
        <taxon>Candidatus Nealsoniibacteriota</taxon>
    </lineage>
</organism>
<evidence type="ECO:0000313" key="2">
    <source>
        <dbReference type="EMBL" id="PIY91031.1"/>
    </source>
</evidence>
<accession>A0A2M7R8B6</accession>
<evidence type="ECO:0000259" key="1">
    <source>
        <dbReference type="SMART" id="SM00156"/>
    </source>
</evidence>
<comment type="caution">
    <text evidence="2">The sequence shown here is derived from an EMBL/GenBank/DDBJ whole genome shotgun (WGS) entry which is preliminary data.</text>
</comment>
<dbReference type="SUPFAM" id="SSF56300">
    <property type="entry name" value="Metallo-dependent phosphatases"/>
    <property type="match status" value="1"/>
</dbReference>
<dbReference type="SMART" id="SM00156">
    <property type="entry name" value="PP2Ac"/>
    <property type="match status" value="1"/>
</dbReference>
<dbReference type="PANTHER" id="PTHR11668">
    <property type="entry name" value="SERINE/THREONINE PROTEIN PHOSPHATASE"/>
    <property type="match status" value="1"/>
</dbReference>
<protein>
    <recommendedName>
        <fullName evidence="1">Serine/threonine specific protein phosphatases domain-containing protein</fullName>
    </recommendedName>
</protein>
<gene>
    <name evidence="2" type="ORF">COY72_00280</name>
</gene>
<dbReference type="InterPro" id="IPR050341">
    <property type="entry name" value="PP1_catalytic_subunit"/>
</dbReference>
<dbReference type="PANTHER" id="PTHR11668:SF496">
    <property type="entry name" value="SERINE_THREONINE-PROTEIN PHOSPHATASE"/>
    <property type="match status" value="1"/>
</dbReference>
<evidence type="ECO:0000313" key="3">
    <source>
        <dbReference type="Proteomes" id="UP000230055"/>
    </source>
</evidence>
<reference evidence="3" key="1">
    <citation type="submission" date="2017-09" db="EMBL/GenBank/DDBJ databases">
        <title>Depth-based differentiation of microbial function through sediment-hosted aquifers and enrichment of novel symbionts in the deep terrestrial subsurface.</title>
        <authorList>
            <person name="Probst A.J."/>
            <person name="Ladd B."/>
            <person name="Jarett J.K."/>
            <person name="Geller-Mcgrath D.E."/>
            <person name="Sieber C.M.K."/>
            <person name="Emerson J.B."/>
            <person name="Anantharaman K."/>
            <person name="Thomas B.C."/>
            <person name="Malmstrom R."/>
            <person name="Stieglmeier M."/>
            <person name="Klingl A."/>
            <person name="Woyke T."/>
            <person name="Ryan C.M."/>
            <person name="Banfield J.F."/>
        </authorList>
    </citation>
    <scope>NUCLEOTIDE SEQUENCE [LARGE SCALE GENOMIC DNA]</scope>
</reference>
<dbReference type="Proteomes" id="UP000230055">
    <property type="component" value="Unassembled WGS sequence"/>
</dbReference>
<dbReference type="EMBL" id="PFLX01000008">
    <property type="protein sequence ID" value="PIY91031.1"/>
    <property type="molecule type" value="Genomic_DNA"/>
</dbReference>
<feature type="domain" description="Serine/threonine specific protein phosphatases" evidence="1">
    <location>
        <begin position="21"/>
        <end position="291"/>
    </location>
</feature>
<dbReference type="Gene3D" id="3.60.21.10">
    <property type="match status" value="1"/>
</dbReference>
<name>A0A2M7R8B6_9BACT</name>
<sequence>MHANSTKSLALLGTLCERAHANKMDFEKIKNILSNEPKLIEIKTAKKIIFVGDTHGDLEASQKVIKDYLKEGNKIVFLGDYVDRGPSSKENLDFLLETKLKNPGQIFLLQGNHEGHRVLKFSPAEFWESLSKTEYAAFSTIVEKTVLVLVTKDVIALHGALPDLENLEKVNKIKLGDENWFRICWGDFVEEPGEDLGIDIFTGRPKFGRDYFFKIMKRFGKKILIRSHQPDCPQFMFAEANASSHASAKASAFDDRCLTIFTSSAYTRERTIAILDFEKEIKTAKDLEIKKI</sequence>
<dbReference type="GO" id="GO:0016787">
    <property type="term" value="F:hydrolase activity"/>
    <property type="evidence" value="ECO:0007669"/>
    <property type="project" value="InterPro"/>
</dbReference>
<dbReference type="InterPro" id="IPR029052">
    <property type="entry name" value="Metallo-depent_PP-like"/>
</dbReference>
<dbReference type="InterPro" id="IPR006186">
    <property type="entry name" value="Ser/Thr-sp_prot-phosphatase"/>
</dbReference>
<dbReference type="AlphaFoldDB" id="A0A2M7R8B6"/>
<proteinExistence type="predicted"/>